<evidence type="ECO:0000313" key="5">
    <source>
        <dbReference type="EMBL" id="OJJ02861.1"/>
    </source>
</evidence>
<evidence type="ECO:0000256" key="2">
    <source>
        <dbReference type="ARBA" id="ARBA00022801"/>
    </source>
</evidence>
<dbReference type="SMART" id="SM00474">
    <property type="entry name" value="35EXOc"/>
    <property type="match status" value="1"/>
</dbReference>
<dbReference type="GO" id="GO:0006139">
    <property type="term" value="P:nucleobase-containing compound metabolic process"/>
    <property type="evidence" value="ECO:0007669"/>
    <property type="project" value="InterPro"/>
</dbReference>
<keyword evidence="2" id="KW-0378">Hydrolase</keyword>
<dbReference type="Pfam" id="PF01612">
    <property type="entry name" value="DNA_pol_A_exo1"/>
    <property type="match status" value="1"/>
</dbReference>
<dbReference type="Proteomes" id="UP000184073">
    <property type="component" value="Unassembled WGS sequence"/>
</dbReference>
<reference evidence="6" key="1">
    <citation type="journal article" date="2017" name="Genome Biol.">
        <title>Comparative genomics reveals high biological diversity and specific adaptations in the industrially and medically important fungal genus Aspergillus.</title>
        <authorList>
            <person name="de Vries R.P."/>
            <person name="Riley R."/>
            <person name="Wiebenga A."/>
            <person name="Aguilar-Osorio G."/>
            <person name="Amillis S."/>
            <person name="Uchima C.A."/>
            <person name="Anderluh G."/>
            <person name="Asadollahi M."/>
            <person name="Askin M."/>
            <person name="Barry K."/>
            <person name="Battaglia E."/>
            <person name="Bayram O."/>
            <person name="Benocci T."/>
            <person name="Braus-Stromeyer S.A."/>
            <person name="Caldana C."/>
            <person name="Canovas D."/>
            <person name="Cerqueira G.C."/>
            <person name="Chen F."/>
            <person name="Chen W."/>
            <person name="Choi C."/>
            <person name="Clum A."/>
            <person name="Dos Santos R.A."/>
            <person name="Damasio A.R."/>
            <person name="Diallinas G."/>
            <person name="Emri T."/>
            <person name="Fekete E."/>
            <person name="Flipphi M."/>
            <person name="Freyberg S."/>
            <person name="Gallo A."/>
            <person name="Gournas C."/>
            <person name="Habgood R."/>
            <person name="Hainaut M."/>
            <person name="Harispe M.L."/>
            <person name="Henrissat B."/>
            <person name="Hilden K.S."/>
            <person name="Hope R."/>
            <person name="Hossain A."/>
            <person name="Karabika E."/>
            <person name="Karaffa L."/>
            <person name="Karanyi Z."/>
            <person name="Krasevec N."/>
            <person name="Kuo A."/>
            <person name="Kusch H."/>
            <person name="LaButti K."/>
            <person name="Lagendijk E.L."/>
            <person name="Lapidus A."/>
            <person name="Levasseur A."/>
            <person name="Lindquist E."/>
            <person name="Lipzen A."/>
            <person name="Logrieco A.F."/>
            <person name="MacCabe A."/>
            <person name="Maekelae M.R."/>
            <person name="Malavazi I."/>
            <person name="Melin P."/>
            <person name="Meyer V."/>
            <person name="Mielnichuk N."/>
            <person name="Miskei M."/>
            <person name="Molnar A.P."/>
            <person name="Mule G."/>
            <person name="Ngan C.Y."/>
            <person name="Orejas M."/>
            <person name="Orosz E."/>
            <person name="Ouedraogo J.P."/>
            <person name="Overkamp K.M."/>
            <person name="Park H.-S."/>
            <person name="Perrone G."/>
            <person name="Piumi F."/>
            <person name="Punt P.J."/>
            <person name="Ram A.F."/>
            <person name="Ramon A."/>
            <person name="Rauscher S."/>
            <person name="Record E."/>
            <person name="Riano-Pachon D.M."/>
            <person name="Robert V."/>
            <person name="Roehrig J."/>
            <person name="Ruller R."/>
            <person name="Salamov A."/>
            <person name="Salih N.S."/>
            <person name="Samson R.A."/>
            <person name="Sandor E."/>
            <person name="Sanguinetti M."/>
            <person name="Schuetze T."/>
            <person name="Sepcic K."/>
            <person name="Shelest E."/>
            <person name="Sherlock G."/>
            <person name="Sophianopoulou V."/>
            <person name="Squina F.M."/>
            <person name="Sun H."/>
            <person name="Susca A."/>
            <person name="Todd R.B."/>
            <person name="Tsang A."/>
            <person name="Unkles S.E."/>
            <person name="van de Wiele N."/>
            <person name="van Rossen-Uffink D."/>
            <person name="Oliveira J.V."/>
            <person name="Vesth T.C."/>
            <person name="Visser J."/>
            <person name="Yu J.-H."/>
            <person name="Zhou M."/>
            <person name="Andersen M.R."/>
            <person name="Archer D.B."/>
            <person name="Baker S.E."/>
            <person name="Benoit I."/>
            <person name="Brakhage A.A."/>
            <person name="Braus G.H."/>
            <person name="Fischer R."/>
            <person name="Frisvad J.C."/>
            <person name="Goldman G.H."/>
            <person name="Houbraken J."/>
            <person name="Oakley B."/>
            <person name="Pocsi I."/>
            <person name="Scazzocchio C."/>
            <person name="Seiboth B."/>
            <person name="vanKuyk P.A."/>
            <person name="Wortman J."/>
            <person name="Dyer P.S."/>
            <person name="Grigoriev I.V."/>
        </authorList>
    </citation>
    <scope>NUCLEOTIDE SEQUENCE [LARGE SCALE GENOMIC DNA]</scope>
    <source>
        <strain evidence="6">CBS 583.65</strain>
    </source>
</reference>
<dbReference type="InterPro" id="IPR002562">
    <property type="entry name" value="3'-5'_exonuclease_dom"/>
</dbReference>
<feature type="region of interest" description="Disordered" evidence="3">
    <location>
        <begin position="90"/>
        <end position="120"/>
    </location>
</feature>
<dbReference type="CDD" id="cd06141">
    <property type="entry name" value="WRN_exo"/>
    <property type="match status" value="1"/>
</dbReference>
<dbReference type="STRING" id="1036611.A0A1L9PMY0"/>
<evidence type="ECO:0000256" key="3">
    <source>
        <dbReference type="SAM" id="MobiDB-lite"/>
    </source>
</evidence>
<dbReference type="GeneID" id="63728088"/>
<evidence type="ECO:0000259" key="4">
    <source>
        <dbReference type="SMART" id="SM00474"/>
    </source>
</evidence>
<keyword evidence="6" id="KW-1185">Reference proteome</keyword>
<dbReference type="InterPro" id="IPR051132">
    <property type="entry name" value="3-5_Exonuclease_domain"/>
</dbReference>
<accession>A0A1L9PMY0</accession>
<feature type="compositionally biased region" description="Polar residues" evidence="3">
    <location>
        <begin position="90"/>
        <end position="114"/>
    </location>
</feature>
<protein>
    <recommendedName>
        <fullName evidence="4">3'-5' exonuclease domain-containing protein</fullName>
    </recommendedName>
</protein>
<feature type="domain" description="3'-5' exonuclease" evidence="4">
    <location>
        <begin position="182"/>
        <end position="372"/>
    </location>
</feature>
<dbReference type="OrthoDB" id="1920326at2759"/>
<dbReference type="GO" id="GO:0005634">
    <property type="term" value="C:nucleus"/>
    <property type="evidence" value="ECO:0007669"/>
    <property type="project" value="TreeGrafter"/>
</dbReference>
<organism evidence="5 6">
    <name type="scientific">Aspergillus versicolor CBS 583.65</name>
    <dbReference type="NCBI Taxonomy" id="1036611"/>
    <lineage>
        <taxon>Eukaryota</taxon>
        <taxon>Fungi</taxon>
        <taxon>Dikarya</taxon>
        <taxon>Ascomycota</taxon>
        <taxon>Pezizomycotina</taxon>
        <taxon>Eurotiomycetes</taxon>
        <taxon>Eurotiomycetidae</taxon>
        <taxon>Eurotiales</taxon>
        <taxon>Aspergillaceae</taxon>
        <taxon>Aspergillus</taxon>
        <taxon>Aspergillus subgen. Nidulantes</taxon>
    </lineage>
</organism>
<dbReference type="Gene3D" id="3.30.420.10">
    <property type="entry name" value="Ribonuclease H-like superfamily/Ribonuclease H"/>
    <property type="match status" value="1"/>
</dbReference>
<dbReference type="EMBL" id="KV878129">
    <property type="protein sequence ID" value="OJJ02861.1"/>
    <property type="molecule type" value="Genomic_DNA"/>
</dbReference>
<dbReference type="GO" id="GO:0005737">
    <property type="term" value="C:cytoplasm"/>
    <property type="evidence" value="ECO:0007669"/>
    <property type="project" value="TreeGrafter"/>
</dbReference>
<dbReference type="PANTHER" id="PTHR13620:SF104">
    <property type="entry name" value="EXONUCLEASE 3'-5' DOMAIN-CONTAINING PROTEIN 2"/>
    <property type="match status" value="1"/>
</dbReference>
<dbReference type="RefSeq" id="XP_040668623.1">
    <property type="nucleotide sequence ID" value="XM_040812577.1"/>
</dbReference>
<dbReference type="AlphaFoldDB" id="A0A1L9PMY0"/>
<keyword evidence="1" id="KW-0540">Nuclease</keyword>
<dbReference type="GO" id="GO:0008408">
    <property type="term" value="F:3'-5' exonuclease activity"/>
    <property type="evidence" value="ECO:0007669"/>
    <property type="project" value="InterPro"/>
</dbReference>
<evidence type="ECO:0000313" key="6">
    <source>
        <dbReference type="Proteomes" id="UP000184073"/>
    </source>
</evidence>
<dbReference type="SUPFAM" id="SSF53098">
    <property type="entry name" value="Ribonuclease H-like"/>
    <property type="match status" value="1"/>
</dbReference>
<evidence type="ECO:0000256" key="1">
    <source>
        <dbReference type="ARBA" id="ARBA00022722"/>
    </source>
</evidence>
<dbReference type="GO" id="GO:0003676">
    <property type="term" value="F:nucleic acid binding"/>
    <property type="evidence" value="ECO:0007669"/>
    <property type="project" value="InterPro"/>
</dbReference>
<dbReference type="InterPro" id="IPR012337">
    <property type="entry name" value="RNaseH-like_sf"/>
</dbReference>
<dbReference type="InterPro" id="IPR036397">
    <property type="entry name" value="RNaseH_sf"/>
</dbReference>
<sequence>MGLYRSLELLTIKNSATPLANAISPRIVANVTRNSTTAKHGQFLGRRWQSSLTCVSSQLVTDSHGHTRSKGYGTPSPLTWRCIRSSLRGNRTYNSQSGRRTQGTTAQDGGSTNKILPDNGAAGAKISQRQGHIRLPVSGHTVLDIDVNSQQISHLSQGITPPSPKYWDHRLLKNQDGETVPIHYCYSLKHTESVAQLFLDETVLGFDLEWQPQASKYSTLQENVSLIQLASRDRIALFHVSRFKPACNLEDLVSPTLKKILENPGITKTGVAISNDSTRLRKYLGIEVRGRFELSHLYKLIKYNDSDPSLINKRLISLNQQVEEHLGLPLKKDSDVRCSNWNRALTHNQVFYAAADAYAGFHLFHIMDAKRKALDPVPPLPAHAELNRPIRVAHARKTGVQLEPAGARNTGPMSGVESF</sequence>
<dbReference type="VEuPathDB" id="FungiDB:ASPVEDRAFT_42384"/>
<name>A0A1L9PMY0_ASPVE</name>
<proteinExistence type="predicted"/>
<gene>
    <name evidence="5" type="ORF">ASPVEDRAFT_42384</name>
</gene>
<dbReference type="PANTHER" id="PTHR13620">
    <property type="entry name" value="3-5 EXONUCLEASE"/>
    <property type="match status" value="1"/>
</dbReference>
<dbReference type="FunFam" id="3.30.420.10:FF:000100">
    <property type="entry name" value="3'-5' exonuclease/helicase (Wrn), putative"/>
    <property type="match status" value="1"/>
</dbReference>